<evidence type="ECO:0000313" key="6">
    <source>
        <dbReference type="Proteomes" id="UP000789570"/>
    </source>
</evidence>
<feature type="compositionally biased region" description="Low complexity" evidence="3">
    <location>
        <begin position="783"/>
        <end position="794"/>
    </location>
</feature>
<dbReference type="GO" id="GO:0003723">
    <property type="term" value="F:RNA binding"/>
    <property type="evidence" value="ECO:0007669"/>
    <property type="project" value="UniProtKB-UniRule"/>
</dbReference>
<feature type="region of interest" description="Disordered" evidence="3">
    <location>
        <begin position="1"/>
        <end position="89"/>
    </location>
</feature>
<proteinExistence type="predicted"/>
<evidence type="ECO:0000256" key="2">
    <source>
        <dbReference type="PROSITE-ProRule" id="PRU00332"/>
    </source>
</evidence>
<feature type="compositionally biased region" description="Low complexity" evidence="3">
    <location>
        <begin position="43"/>
        <end position="55"/>
    </location>
</feature>
<organism evidence="5 6">
    <name type="scientific">Funneliformis caledonium</name>
    <dbReference type="NCBI Taxonomy" id="1117310"/>
    <lineage>
        <taxon>Eukaryota</taxon>
        <taxon>Fungi</taxon>
        <taxon>Fungi incertae sedis</taxon>
        <taxon>Mucoromycota</taxon>
        <taxon>Glomeromycotina</taxon>
        <taxon>Glomeromycetes</taxon>
        <taxon>Glomerales</taxon>
        <taxon>Glomeraceae</taxon>
        <taxon>Funneliformis</taxon>
    </lineage>
</organism>
<evidence type="ECO:0000256" key="1">
    <source>
        <dbReference type="ARBA" id="ARBA00022884"/>
    </source>
</evidence>
<accession>A0A9N8ZD30</accession>
<dbReference type="SMART" id="SM00715">
    <property type="entry name" value="LA"/>
    <property type="match status" value="1"/>
</dbReference>
<keyword evidence="6" id="KW-1185">Reference proteome</keyword>
<feature type="compositionally biased region" description="Polar residues" evidence="3">
    <location>
        <begin position="727"/>
        <end position="746"/>
    </location>
</feature>
<keyword evidence="1 2" id="KW-0694">RNA-binding</keyword>
<dbReference type="Proteomes" id="UP000789570">
    <property type="component" value="Unassembled WGS sequence"/>
</dbReference>
<feature type="compositionally biased region" description="Basic residues" evidence="3">
    <location>
        <begin position="164"/>
        <end position="174"/>
    </location>
</feature>
<feature type="compositionally biased region" description="Low complexity" evidence="3">
    <location>
        <begin position="78"/>
        <end position="89"/>
    </location>
</feature>
<feature type="compositionally biased region" description="Basic and acidic residues" evidence="3">
    <location>
        <begin position="56"/>
        <end position="76"/>
    </location>
</feature>
<dbReference type="GO" id="GO:0005737">
    <property type="term" value="C:cytoplasm"/>
    <property type="evidence" value="ECO:0007669"/>
    <property type="project" value="InterPro"/>
</dbReference>
<feature type="compositionally biased region" description="Acidic residues" evidence="3">
    <location>
        <begin position="556"/>
        <end position="570"/>
    </location>
</feature>
<dbReference type="GO" id="GO:0005634">
    <property type="term" value="C:nucleus"/>
    <property type="evidence" value="ECO:0007669"/>
    <property type="project" value="InterPro"/>
</dbReference>
<name>A0A9N8ZD30_9GLOM</name>
<protein>
    <submittedName>
        <fullName evidence="5">1924_t:CDS:1</fullName>
    </submittedName>
</protein>
<gene>
    <name evidence="5" type="ORF">FCALED_LOCUS3124</name>
</gene>
<feature type="region of interest" description="Disordered" evidence="3">
    <location>
        <begin position="616"/>
        <end position="656"/>
    </location>
</feature>
<dbReference type="InterPro" id="IPR006630">
    <property type="entry name" value="La_HTH"/>
</dbReference>
<comment type="caution">
    <text evidence="5">The sequence shown here is derived from an EMBL/GenBank/DDBJ whole genome shotgun (WGS) entry which is preliminary data.</text>
</comment>
<evidence type="ECO:0000256" key="3">
    <source>
        <dbReference type="SAM" id="MobiDB-lite"/>
    </source>
</evidence>
<evidence type="ECO:0000313" key="5">
    <source>
        <dbReference type="EMBL" id="CAG8489293.1"/>
    </source>
</evidence>
<dbReference type="AlphaFoldDB" id="A0A9N8ZD30"/>
<reference evidence="5" key="1">
    <citation type="submission" date="2021-06" db="EMBL/GenBank/DDBJ databases">
        <authorList>
            <person name="Kallberg Y."/>
            <person name="Tangrot J."/>
            <person name="Rosling A."/>
        </authorList>
    </citation>
    <scope>NUCLEOTIDE SEQUENCE</scope>
    <source>
        <strain evidence="5">UK204</strain>
    </source>
</reference>
<dbReference type="GO" id="GO:0007623">
    <property type="term" value="P:circadian rhythm"/>
    <property type="evidence" value="ECO:0007669"/>
    <property type="project" value="InterPro"/>
</dbReference>
<feature type="region of interest" description="Disordered" evidence="3">
    <location>
        <begin position="681"/>
        <end position="794"/>
    </location>
</feature>
<dbReference type="InterPro" id="IPR036388">
    <property type="entry name" value="WH-like_DNA-bd_sf"/>
</dbReference>
<feature type="compositionally biased region" description="Polar residues" evidence="3">
    <location>
        <begin position="401"/>
        <end position="445"/>
    </location>
</feature>
<feature type="compositionally biased region" description="Basic residues" evidence="3">
    <location>
        <begin position="140"/>
        <end position="156"/>
    </location>
</feature>
<dbReference type="InterPro" id="IPR018554">
    <property type="entry name" value="FRQ"/>
</dbReference>
<feature type="region of interest" description="Disordered" evidence="3">
    <location>
        <begin position="499"/>
        <end position="518"/>
    </location>
</feature>
<feature type="region of interest" description="Disordered" evidence="3">
    <location>
        <begin position="556"/>
        <end position="585"/>
    </location>
</feature>
<dbReference type="Gene3D" id="1.10.10.10">
    <property type="entry name" value="Winged helix-like DNA-binding domain superfamily/Winged helix DNA-binding domain"/>
    <property type="match status" value="1"/>
</dbReference>
<dbReference type="PROSITE" id="PS50961">
    <property type="entry name" value="HTH_LA"/>
    <property type="match status" value="1"/>
</dbReference>
<feature type="compositionally biased region" description="Basic residues" evidence="3">
    <location>
        <begin position="685"/>
        <end position="696"/>
    </location>
</feature>
<feature type="domain" description="HTH La-type RNA-binding" evidence="4">
    <location>
        <begin position="272"/>
        <end position="364"/>
    </location>
</feature>
<dbReference type="OrthoDB" id="2536795at2759"/>
<dbReference type="SUPFAM" id="SSF46785">
    <property type="entry name" value="Winged helix' DNA-binding domain"/>
    <property type="match status" value="1"/>
</dbReference>
<feature type="region of interest" description="Disordered" evidence="3">
    <location>
        <begin position="389"/>
        <end position="445"/>
    </location>
</feature>
<dbReference type="Pfam" id="PF09421">
    <property type="entry name" value="FRQ"/>
    <property type="match status" value="2"/>
</dbReference>
<sequence>MTSLKATKACDNDSRRQTTMSMTWNIPQHKNNLQTKSDEESEMNSLLSDKSSSADSPRESSSIEREMDETSRERRNGSSNRTCSKKSSSSMSTTELWFKEFNQNTRELNNIDDDSETPYYVNSYKSHPKPVLNQQSSITSRHHQRAGHYAHGHRMPSSRNFSKSPHHGNFKKRDRSSGSDSYRSVIDDLTLKNQKLRQKLRKMEGSHAKTLHKEKLFEVRYYQMPREKRHELEEYLRQFAAQLPTPTSSSTNLTQSPIIENNSKTEHLTPVKANDKLKMKQVVRAIENVFTVQPSTDDHYLKDQEDADPEGYVYLNLLTNMAQLHTMSVTLPFIKQAIRKFSNCLELNEDGTKVRWRTGLDHVKPDTIENKDVDIMGSGRSVVMSSIGVSESKSIGDKQSDSSPSIPSAKPIQNFSDPMSITPSSLTSSNGSKPNNQQTESPSVTSSIAHYRPVFLHRSLSSSPSSDESSSVIDQHDGPVIYYEGGLFCTDFSRSVMIDDDDDKQTSSRPSQSLGLDRSIGDVDNIDVIQERWNVPVYERATNLILGGSNIVLSETSEEDISSGQEADDESPIKSCNHRNTSEHPHMFVDDLNSMDANNELNNILMKKDINLDSRRVQSSPGKNYDEINDWNNDDPKISSSQTPIPSNDSKQDLPNYKKLHTAKVPGVITEDNFMVLVQTSHPTRGTRHGHRRHKSITTSSKKISHSKESSIDDDTSMNASSSGSSTDIEGNNGKSKSHQVLSTRLFQLPPSSSPQPRVSPTPGFRTSNLQKTSSDSGGGSSDHGSSSCSESSTSAATHDNSYLFKNNTLLQLLQSSDSKTSQYDEAVTNITIIVKIVLKKVI</sequence>
<evidence type="ECO:0000259" key="4">
    <source>
        <dbReference type="PROSITE" id="PS50961"/>
    </source>
</evidence>
<dbReference type="GO" id="GO:0006355">
    <property type="term" value="P:regulation of DNA-templated transcription"/>
    <property type="evidence" value="ECO:0007669"/>
    <property type="project" value="InterPro"/>
</dbReference>
<feature type="compositionally biased region" description="Polar residues" evidence="3">
    <location>
        <begin position="638"/>
        <end position="649"/>
    </location>
</feature>
<dbReference type="InterPro" id="IPR036390">
    <property type="entry name" value="WH_DNA-bd_sf"/>
</dbReference>
<feature type="compositionally biased region" description="Polar residues" evidence="3">
    <location>
        <begin position="17"/>
        <end position="35"/>
    </location>
</feature>
<feature type="region of interest" description="Disordered" evidence="3">
    <location>
        <begin position="108"/>
        <end position="185"/>
    </location>
</feature>
<dbReference type="EMBL" id="CAJVPQ010000523">
    <property type="protein sequence ID" value="CAG8489293.1"/>
    <property type="molecule type" value="Genomic_DNA"/>
</dbReference>